<accession>A0A376BZD3</accession>
<proteinExistence type="predicted"/>
<name>A0A376BZD3_9FLAO</name>
<organism evidence="1 2">
    <name type="scientific">Bergeyella zoohelcum</name>
    <dbReference type="NCBI Taxonomy" id="1015"/>
    <lineage>
        <taxon>Bacteria</taxon>
        <taxon>Pseudomonadati</taxon>
        <taxon>Bacteroidota</taxon>
        <taxon>Flavobacteriia</taxon>
        <taxon>Flavobacteriales</taxon>
        <taxon>Weeksellaceae</taxon>
        <taxon>Bergeyella</taxon>
    </lineage>
</organism>
<dbReference type="AlphaFoldDB" id="A0A376BZD3"/>
<dbReference type="PROSITE" id="PS51257">
    <property type="entry name" value="PROKAR_LIPOPROTEIN"/>
    <property type="match status" value="1"/>
</dbReference>
<evidence type="ECO:0000313" key="1">
    <source>
        <dbReference type="EMBL" id="SSZ46925.1"/>
    </source>
</evidence>
<sequence length="378" mass="41873">MKKIFTLFLIATLLVACKKTKVDGSSLKAFQNSTNDIASQLSTLQQVKFNEALYIIKKFGVEGENDREELTAMAKLLQGKTAEEIFTMADAIAQKEGIEWKSTAPPSLGNMKIFEDSTDLTEKDPSDVEAEKLAIHTKVAARDSLVGVKSIQIIPKLTDAQGNPITFEGATLETTLEIVSGGQKIYTAKNIMQDHHFRGFTLAYSALSEDKIVDGKIDIHVQVNTKNRKLKMVKIGEPVNMKALRPIVEKQEVIVDEEENFDDEPSSENSHVQHKQQPKVAVQKFLNHVGNQNLRAAFDASNNPAWGSYDHFSNPNSGFGNVKSINIKNITEKNNKEDRATVNATYDVVDKNGNTITVNASFGLKNINGEWKIVSYSL</sequence>
<dbReference type="EMBL" id="UFTJ01000001">
    <property type="protein sequence ID" value="SSZ46925.1"/>
    <property type="molecule type" value="Genomic_DNA"/>
</dbReference>
<evidence type="ECO:0000313" key="2">
    <source>
        <dbReference type="Proteomes" id="UP000255515"/>
    </source>
</evidence>
<dbReference type="RefSeq" id="WP_002686652.1">
    <property type="nucleotide sequence ID" value="NZ_UFTJ01000001.1"/>
</dbReference>
<reference evidence="1 2" key="1">
    <citation type="submission" date="2018-06" db="EMBL/GenBank/DDBJ databases">
        <authorList>
            <consortium name="Pathogen Informatics"/>
            <person name="Doyle S."/>
        </authorList>
    </citation>
    <scope>NUCLEOTIDE SEQUENCE [LARGE SCALE GENOMIC DNA]</scope>
    <source>
        <strain evidence="1 2">NCTC11661</strain>
    </source>
</reference>
<dbReference type="Proteomes" id="UP000255515">
    <property type="component" value="Unassembled WGS sequence"/>
</dbReference>
<gene>
    <name evidence="1" type="ORF">NCTC11661_00587</name>
</gene>
<protein>
    <submittedName>
        <fullName evidence="1">Uncharacterized protein</fullName>
    </submittedName>
</protein>